<reference evidence="2" key="1">
    <citation type="journal article" date="2020" name="Stud. Mycol.">
        <title>101 Dothideomycetes genomes: a test case for predicting lifestyles and emergence of pathogens.</title>
        <authorList>
            <person name="Haridas S."/>
            <person name="Albert R."/>
            <person name="Binder M."/>
            <person name="Bloem J."/>
            <person name="Labutti K."/>
            <person name="Salamov A."/>
            <person name="Andreopoulos B."/>
            <person name="Baker S."/>
            <person name="Barry K."/>
            <person name="Bills G."/>
            <person name="Bluhm B."/>
            <person name="Cannon C."/>
            <person name="Castanera R."/>
            <person name="Culley D."/>
            <person name="Daum C."/>
            <person name="Ezra D."/>
            <person name="Gonzalez J."/>
            <person name="Henrissat B."/>
            <person name="Kuo A."/>
            <person name="Liang C."/>
            <person name="Lipzen A."/>
            <person name="Lutzoni F."/>
            <person name="Magnuson J."/>
            <person name="Mondo S."/>
            <person name="Nolan M."/>
            <person name="Ohm R."/>
            <person name="Pangilinan J."/>
            <person name="Park H.-J."/>
            <person name="Ramirez L."/>
            <person name="Alfaro M."/>
            <person name="Sun H."/>
            <person name="Tritt A."/>
            <person name="Yoshinaga Y."/>
            <person name="Zwiers L.-H."/>
            <person name="Turgeon B."/>
            <person name="Goodwin S."/>
            <person name="Spatafora J."/>
            <person name="Crous P."/>
            <person name="Grigoriev I."/>
        </authorList>
    </citation>
    <scope>NUCLEOTIDE SEQUENCE</scope>
    <source>
        <strain evidence="2">CBS 161.51</strain>
    </source>
</reference>
<dbReference type="Proteomes" id="UP000800038">
    <property type="component" value="Unassembled WGS sequence"/>
</dbReference>
<sequence>MQHTISTRSGSHAPKTPPRKRLLDTSGGTPSTIGKRAKKGTPKAPALASGTSLTPVRSVLAPIVERLEPPLCLLCTLKICDDGEPVACTFKGGRTSCVSCVCVKTSCCAPPNDLKREVANLCCLASTGDPETLLMLAHGLSLRLVEAQASAVAEKKGSSPGYVDPADVNAPVSDKLNVSNGPALLLGAFNSLRDKFRAFCQEFVEAGEGIGELMGRLNDLLAIINNSILVQTLGNKTPLGPLNPERKALVVKGDRAGVDEGNAGHPAAQDLGFGEEDDGAS</sequence>
<accession>A0A6A5S4D5</accession>
<dbReference type="EMBL" id="ML976264">
    <property type="protein sequence ID" value="KAF1935485.1"/>
    <property type="molecule type" value="Genomic_DNA"/>
</dbReference>
<proteinExistence type="predicted"/>
<dbReference type="AlphaFoldDB" id="A0A6A5S4D5"/>
<keyword evidence="3" id="KW-1185">Reference proteome</keyword>
<gene>
    <name evidence="2" type="ORF">EJ02DRAFT_516410</name>
</gene>
<evidence type="ECO:0000313" key="3">
    <source>
        <dbReference type="Proteomes" id="UP000800038"/>
    </source>
</evidence>
<feature type="compositionally biased region" description="Polar residues" evidence="1">
    <location>
        <begin position="1"/>
        <end position="10"/>
    </location>
</feature>
<feature type="region of interest" description="Disordered" evidence="1">
    <location>
        <begin position="256"/>
        <end position="281"/>
    </location>
</feature>
<name>A0A6A5S4D5_9PLEO</name>
<protein>
    <submittedName>
        <fullName evidence="2">Uncharacterized protein</fullName>
    </submittedName>
</protein>
<evidence type="ECO:0000313" key="2">
    <source>
        <dbReference type="EMBL" id="KAF1935485.1"/>
    </source>
</evidence>
<feature type="region of interest" description="Disordered" evidence="1">
    <location>
        <begin position="1"/>
        <end position="49"/>
    </location>
</feature>
<organism evidence="2 3">
    <name type="scientific">Clathrospora elynae</name>
    <dbReference type="NCBI Taxonomy" id="706981"/>
    <lineage>
        <taxon>Eukaryota</taxon>
        <taxon>Fungi</taxon>
        <taxon>Dikarya</taxon>
        <taxon>Ascomycota</taxon>
        <taxon>Pezizomycotina</taxon>
        <taxon>Dothideomycetes</taxon>
        <taxon>Pleosporomycetidae</taxon>
        <taxon>Pleosporales</taxon>
        <taxon>Diademaceae</taxon>
        <taxon>Clathrospora</taxon>
    </lineage>
</organism>
<evidence type="ECO:0000256" key="1">
    <source>
        <dbReference type="SAM" id="MobiDB-lite"/>
    </source>
</evidence>